<keyword evidence="2" id="KW-1185">Reference proteome</keyword>
<protein>
    <recommendedName>
        <fullName evidence="3">HTH HARE-type domain-containing protein</fullName>
    </recommendedName>
</protein>
<dbReference type="RefSeq" id="WP_075276234.1">
    <property type="nucleotide sequence ID" value="NZ_CP016908.1"/>
</dbReference>
<proteinExistence type="predicted"/>
<dbReference type="AlphaFoldDB" id="A0A1L6MVY2"/>
<evidence type="ECO:0000313" key="2">
    <source>
        <dbReference type="Proteomes" id="UP000185544"/>
    </source>
</evidence>
<dbReference type="KEGG" id="pabo:BCY86_02005"/>
<dbReference type="EMBL" id="CP016908">
    <property type="protein sequence ID" value="APR99587.1"/>
    <property type="molecule type" value="Genomic_DNA"/>
</dbReference>
<dbReference type="Proteomes" id="UP000185544">
    <property type="component" value="Chromosome"/>
</dbReference>
<sequence length="166" mass="18302">MSISSNRTEALRQLFTPVLAVLSETHRRGFDELCSFASLGEASSAALRDIQGLLRRLESSLHSAEVGRNRKGPQVKANVRGERPDRISGKARGAHGKSLNAVPLRDMILPILRESKVPLRVRELSERVLKAGYQTQSKKFGKVLSSLLVTMPEVERGPDGGYRLKS</sequence>
<gene>
    <name evidence="1" type="ORF">BCY86_02005</name>
</gene>
<organism evidence="1 2">
    <name type="scientific">Pajaroellobacter abortibovis</name>
    <dbReference type="NCBI Taxonomy" id="1882918"/>
    <lineage>
        <taxon>Bacteria</taxon>
        <taxon>Pseudomonadati</taxon>
        <taxon>Myxococcota</taxon>
        <taxon>Polyangia</taxon>
        <taxon>Polyangiales</taxon>
        <taxon>Polyangiaceae</taxon>
    </lineage>
</organism>
<reference evidence="1 2" key="1">
    <citation type="submission" date="2016-08" db="EMBL/GenBank/DDBJ databases">
        <title>Identification and validation of antigenic proteins from Pajaroellobacter abortibovis using de-novo genome sequence assembly and reverse vaccinology.</title>
        <authorList>
            <person name="Welly B.T."/>
            <person name="Miller M.R."/>
            <person name="Stott J.L."/>
            <person name="Blanchard M.T."/>
            <person name="Islas-Trejo A.D."/>
            <person name="O'Rourke S.M."/>
            <person name="Young A.E."/>
            <person name="Medrano J.F."/>
            <person name="Van Eenennaam A.L."/>
        </authorList>
    </citation>
    <scope>NUCLEOTIDE SEQUENCE [LARGE SCALE GENOMIC DNA]</scope>
    <source>
        <strain evidence="1 2">BTF92-0548A/99-0131</strain>
    </source>
</reference>
<evidence type="ECO:0008006" key="3">
    <source>
        <dbReference type="Google" id="ProtNLM"/>
    </source>
</evidence>
<evidence type="ECO:0000313" key="1">
    <source>
        <dbReference type="EMBL" id="APR99587.1"/>
    </source>
</evidence>
<name>A0A1L6MVY2_9BACT</name>
<accession>A0A1L6MVY2</accession>